<evidence type="ECO:0000313" key="2">
    <source>
        <dbReference type="Proteomes" id="UP000554235"/>
    </source>
</evidence>
<dbReference type="AlphaFoldDB" id="A0A8H4PBI9"/>
<name>A0A8H4PBI9_9HYPO</name>
<gene>
    <name evidence="1" type="ORF">FALBO_15778</name>
</gene>
<evidence type="ECO:0000313" key="1">
    <source>
        <dbReference type="EMBL" id="KAF4454787.1"/>
    </source>
</evidence>
<dbReference type="OrthoDB" id="3832628at2759"/>
<proteinExistence type="predicted"/>
<protein>
    <submittedName>
        <fullName evidence="1">Uncharacterized protein</fullName>
    </submittedName>
</protein>
<comment type="caution">
    <text evidence="1">The sequence shown here is derived from an EMBL/GenBank/DDBJ whole genome shotgun (WGS) entry which is preliminary data.</text>
</comment>
<keyword evidence="2" id="KW-1185">Reference proteome</keyword>
<sequence>MARIKSARKSVGGKAPRKILRGGATHRQFQDHAGRPYTVVAEFPGPQHIVVKLGIQLYFLGSPSPSPEAFGDKFLNSDAISGWGNACNYWPRVDVYTGFGSVEECIEHHLREKAFRKRAIEEMRRDAVAGLSEEDAAEKLATEIQGKEPLPHIVPSWCPSERFWTSYCSDDRYRSWILVVPEDRHSWEDVIEKGLLQVRFDLDVTPLMETEMEDEFEECTLEKEKYGWVYVGRSGLEELKPIQCRLLCAREQPRDLRIEPNLSPEDLREAMFGWRTPGSKDSLREAWSRATSALWDCTYRKEYCEDCNEGEPHSWCPTDRSEHYFDEDGQCVACRRALEYRRRSKRVAAQGQRKTYGP</sequence>
<organism evidence="1 2">
    <name type="scientific">Fusarium albosuccineum</name>
    <dbReference type="NCBI Taxonomy" id="1237068"/>
    <lineage>
        <taxon>Eukaryota</taxon>
        <taxon>Fungi</taxon>
        <taxon>Dikarya</taxon>
        <taxon>Ascomycota</taxon>
        <taxon>Pezizomycotina</taxon>
        <taxon>Sordariomycetes</taxon>
        <taxon>Hypocreomycetidae</taxon>
        <taxon>Hypocreales</taxon>
        <taxon>Nectriaceae</taxon>
        <taxon>Fusarium</taxon>
        <taxon>Fusarium decemcellulare species complex</taxon>
    </lineage>
</organism>
<dbReference type="EMBL" id="JAADYS010002792">
    <property type="protein sequence ID" value="KAF4454787.1"/>
    <property type="molecule type" value="Genomic_DNA"/>
</dbReference>
<accession>A0A8H4PBI9</accession>
<dbReference type="Proteomes" id="UP000554235">
    <property type="component" value="Unassembled WGS sequence"/>
</dbReference>
<reference evidence="1 2" key="1">
    <citation type="submission" date="2020-01" db="EMBL/GenBank/DDBJ databases">
        <title>Identification and distribution of gene clusters putatively required for synthesis of sphingolipid metabolism inhibitors in phylogenetically diverse species of the filamentous fungus Fusarium.</title>
        <authorList>
            <person name="Kim H.-S."/>
            <person name="Busman M."/>
            <person name="Brown D.W."/>
            <person name="Divon H."/>
            <person name="Uhlig S."/>
            <person name="Proctor R.H."/>
        </authorList>
    </citation>
    <scope>NUCLEOTIDE SEQUENCE [LARGE SCALE GENOMIC DNA]</scope>
    <source>
        <strain evidence="1 2">NRRL 20459</strain>
    </source>
</reference>